<feature type="compositionally biased region" description="Pro residues" evidence="1">
    <location>
        <begin position="147"/>
        <end position="167"/>
    </location>
</feature>
<sequence length="199" mass="21477">MESIVPPGAPSNWQSEVVWDPEIGQWRLPTANDRSELYHWEHFNDADMRRLADEMERRNRLHDPIQEPPPAEETQPFVDRPSVADLADAAGGAADSLTAEQKIALALAAAAAAAAAGLAAGGEVPTASGAPPPPTGTVPDTHDPWDPVSPTPTVPPPFKPVPPPPPKLVMDPARYVDHLFLSLSSKTRKRKNSKNKNFL</sequence>
<dbReference type="EMBL" id="MN036019">
    <property type="protein sequence ID" value="QDH91120.1"/>
    <property type="molecule type" value="Genomic_DNA"/>
</dbReference>
<gene>
    <name evidence="2" type="ORF">H4Rhizo441558_000004</name>
</gene>
<feature type="compositionally biased region" description="Basic and acidic residues" evidence="1">
    <location>
        <begin position="55"/>
        <end position="65"/>
    </location>
</feature>
<proteinExistence type="predicted"/>
<feature type="region of interest" description="Disordered" evidence="1">
    <location>
        <begin position="120"/>
        <end position="171"/>
    </location>
</feature>
<feature type="region of interest" description="Disordered" evidence="1">
    <location>
        <begin position="55"/>
        <end position="84"/>
    </location>
</feature>
<evidence type="ECO:0000313" key="2">
    <source>
        <dbReference type="EMBL" id="QDH91120.1"/>
    </source>
</evidence>
<accession>A0A514DBZ5</accession>
<reference evidence="2" key="1">
    <citation type="submission" date="2019-05" db="EMBL/GenBank/DDBJ databases">
        <title>Metatranscriptomic reconstruction reveals RNA viruses with the potential to shape carbon cycling in soil.</title>
        <authorList>
            <person name="Starr E.P."/>
            <person name="Nuccio E."/>
            <person name="Pett-Ridge J."/>
            <person name="Banfield J.F."/>
            <person name="Firestone M.K."/>
        </authorList>
    </citation>
    <scope>NUCLEOTIDE SEQUENCE</scope>
    <source>
        <strain evidence="2">H4_Rhizo_44_scaffold_1558</strain>
    </source>
</reference>
<protein>
    <submittedName>
        <fullName evidence="2">Uncharacterized protein</fullName>
    </submittedName>
</protein>
<feature type="compositionally biased region" description="Low complexity" evidence="1">
    <location>
        <begin position="120"/>
        <end position="129"/>
    </location>
</feature>
<organism evidence="2">
    <name type="scientific">Riboviria sp</name>
    <dbReference type="NCBI Taxonomy" id="2585031"/>
    <lineage>
        <taxon>Viruses</taxon>
        <taxon>Riboviria</taxon>
    </lineage>
</organism>
<evidence type="ECO:0000256" key="1">
    <source>
        <dbReference type="SAM" id="MobiDB-lite"/>
    </source>
</evidence>
<name>A0A514DBZ5_9VIRU</name>